<keyword evidence="3" id="KW-1185">Reference proteome</keyword>
<dbReference type="Proteomes" id="UP000037510">
    <property type="component" value="Unassembled WGS sequence"/>
</dbReference>
<protein>
    <submittedName>
        <fullName evidence="2">Uncharacterized protein</fullName>
    </submittedName>
</protein>
<feature type="region of interest" description="Disordered" evidence="1">
    <location>
        <begin position="29"/>
        <end position="71"/>
    </location>
</feature>
<evidence type="ECO:0000313" key="3">
    <source>
        <dbReference type="Proteomes" id="UP000037510"/>
    </source>
</evidence>
<evidence type="ECO:0000256" key="1">
    <source>
        <dbReference type="SAM" id="MobiDB-lite"/>
    </source>
</evidence>
<gene>
    <name evidence="2" type="ORF">OBRU01_06937</name>
</gene>
<dbReference type="AlphaFoldDB" id="A0A0L7LKC8"/>
<sequence>MAEVSVDLEILSDDGGVIVSGVGEGDFESGGGVGNGGSLLEIGGSSGNDHGGVRNGGSLLEIGGPSGNDHGGVGNGGSLLGLGVTATYHDTALRQASGAHSAYGSTWQRQLN</sequence>
<organism evidence="2 3">
    <name type="scientific">Operophtera brumata</name>
    <name type="common">Winter moth</name>
    <name type="synonym">Phalaena brumata</name>
    <dbReference type="NCBI Taxonomy" id="104452"/>
    <lineage>
        <taxon>Eukaryota</taxon>
        <taxon>Metazoa</taxon>
        <taxon>Ecdysozoa</taxon>
        <taxon>Arthropoda</taxon>
        <taxon>Hexapoda</taxon>
        <taxon>Insecta</taxon>
        <taxon>Pterygota</taxon>
        <taxon>Neoptera</taxon>
        <taxon>Endopterygota</taxon>
        <taxon>Lepidoptera</taxon>
        <taxon>Glossata</taxon>
        <taxon>Ditrysia</taxon>
        <taxon>Geometroidea</taxon>
        <taxon>Geometridae</taxon>
        <taxon>Larentiinae</taxon>
        <taxon>Operophtera</taxon>
    </lineage>
</organism>
<name>A0A0L7LKC8_OPEBR</name>
<comment type="caution">
    <text evidence="2">The sequence shown here is derived from an EMBL/GenBank/DDBJ whole genome shotgun (WGS) entry which is preliminary data.</text>
</comment>
<feature type="compositionally biased region" description="Gly residues" evidence="1">
    <location>
        <begin position="44"/>
        <end position="55"/>
    </location>
</feature>
<accession>A0A0L7LKC8</accession>
<reference evidence="2 3" key="1">
    <citation type="journal article" date="2015" name="Genome Biol. Evol.">
        <title>The genome of winter moth (Operophtera brumata) provides a genomic perspective on sexual dimorphism and phenology.</title>
        <authorList>
            <person name="Derks M.F."/>
            <person name="Smit S."/>
            <person name="Salis L."/>
            <person name="Schijlen E."/>
            <person name="Bossers A."/>
            <person name="Mateman C."/>
            <person name="Pijl A.S."/>
            <person name="de Ridder D."/>
            <person name="Groenen M.A."/>
            <person name="Visser M.E."/>
            <person name="Megens H.J."/>
        </authorList>
    </citation>
    <scope>NUCLEOTIDE SEQUENCE [LARGE SCALE GENOMIC DNA]</scope>
    <source>
        <strain evidence="2">WM2013NL</strain>
        <tissue evidence="2">Head and thorax</tissue>
    </source>
</reference>
<evidence type="ECO:0000313" key="2">
    <source>
        <dbReference type="EMBL" id="KOB75814.1"/>
    </source>
</evidence>
<proteinExistence type="predicted"/>
<dbReference type="EMBL" id="JTDY01000805">
    <property type="protein sequence ID" value="KOB75814.1"/>
    <property type="molecule type" value="Genomic_DNA"/>
</dbReference>